<evidence type="ECO:0000259" key="1">
    <source>
        <dbReference type="Pfam" id="PF18406"/>
    </source>
</evidence>
<evidence type="ECO:0000313" key="2">
    <source>
        <dbReference type="EMBL" id="OBW91102.1"/>
    </source>
</evidence>
<keyword evidence="3" id="KW-1185">Reference proteome</keyword>
<gene>
    <name evidence="2" type="ORF">QS62_11040</name>
</gene>
<proteinExistence type="predicted"/>
<dbReference type="Pfam" id="PF18406">
    <property type="entry name" value="DUF1281_C"/>
    <property type="match status" value="1"/>
</dbReference>
<dbReference type="OrthoDB" id="7992117at2"/>
<organism evidence="2 3">
    <name type="scientific">Gallibacterium salpingitidis</name>
    <dbReference type="NCBI Taxonomy" id="505341"/>
    <lineage>
        <taxon>Bacteria</taxon>
        <taxon>Pseudomonadati</taxon>
        <taxon>Pseudomonadota</taxon>
        <taxon>Gammaproteobacteria</taxon>
        <taxon>Pasteurellales</taxon>
        <taxon>Pasteurellaceae</taxon>
        <taxon>Gallibacterium</taxon>
    </lineage>
</organism>
<dbReference type="AlphaFoldDB" id="A0A1A7NLV2"/>
<name>A0A1A7NLV2_9PAST</name>
<dbReference type="EMBL" id="JTJL01000071">
    <property type="protein sequence ID" value="OBW91102.1"/>
    <property type="molecule type" value="Genomic_DNA"/>
</dbReference>
<sequence length="240" mass="28548">MPNWCKNTLEITANTLAEFQQVFEKVMKFDTEKQQFCLDFNLLLPMPEALMLEDNTSGENGFKLLSVEQELLVTDTLWKELKIFANEDIKTHLLDMANKYQWCVANLIHYLDQYQEEQQHCHIDLGLARKYMANVAKYGAKTWYDWRYQHWGVKWNAEQFYLSDIDETTKSFTVSFETAWNPPTNWFYTLIDTFPNVYCKLTYSEYEIGFTGVMSSKPEEEEYYEFDPWGEELIAEDTVH</sequence>
<dbReference type="RefSeq" id="WP_066110149.1">
    <property type="nucleotide sequence ID" value="NZ_JTJL01000071.1"/>
</dbReference>
<comment type="caution">
    <text evidence="2">The sequence shown here is derived from an EMBL/GenBank/DDBJ whole genome shotgun (WGS) entry which is preliminary data.</text>
</comment>
<evidence type="ECO:0000313" key="3">
    <source>
        <dbReference type="Proteomes" id="UP000092649"/>
    </source>
</evidence>
<protein>
    <recommendedName>
        <fullName evidence="1">YubB ferredoxin-like domain-containing protein</fullName>
    </recommendedName>
</protein>
<accession>A0A1A7NLV2</accession>
<dbReference type="Proteomes" id="UP000092649">
    <property type="component" value="Unassembled WGS sequence"/>
</dbReference>
<feature type="domain" description="YubB ferredoxin-like" evidence="1">
    <location>
        <begin position="151"/>
        <end position="224"/>
    </location>
</feature>
<reference evidence="2 3" key="1">
    <citation type="submission" date="2014-11" db="EMBL/GenBank/DDBJ databases">
        <title>Pan-genome of Gallibacterium spp.</title>
        <authorList>
            <person name="Kudirkiene E."/>
            <person name="Bojesen A.M."/>
        </authorList>
    </citation>
    <scope>NUCLEOTIDE SEQUENCE [LARGE SCALE GENOMIC DNA]</scope>
    <source>
        <strain evidence="2 3">F150</strain>
    </source>
</reference>
<dbReference type="InterPro" id="IPR041329">
    <property type="entry name" value="YubB_C"/>
</dbReference>